<dbReference type="EMBL" id="CP026115">
    <property type="protein sequence ID" value="QHG63932.1"/>
    <property type="molecule type" value="Genomic_DNA"/>
</dbReference>
<dbReference type="InterPro" id="IPR008962">
    <property type="entry name" value="PapD-like_sf"/>
</dbReference>
<dbReference type="SUPFAM" id="SSF49584">
    <property type="entry name" value="Periplasmic chaperone C-domain"/>
    <property type="match status" value="1"/>
</dbReference>
<reference evidence="9 10" key="1">
    <citation type="submission" date="2020-02" db="EMBL/GenBank/DDBJ databases">
        <title>Pseudomonas Putida W5 Complete Genome Assembly.</title>
        <authorList>
            <person name="Yuan Z.-C."/>
            <person name="Shaw G.A."/>
            <person name="Cusano A.D."/>
            <person name="Caddey B.J."/>
            <person name="Weselowski B.J."/>
        </authorList>
    </citation>
    <scope>NUCLEOTIDE SEQUENCE [LARGE SCALE GENOMIC DNA]</scope>
    <source>
        <strain evidence="9 10">W5</strain>
    </source>
</reference>
<dbReference type="InterPro" id="IPR050643">
    <property type="entry name" value="Periplasmic_pilus_chap"/>
</dbReference>
<gene>
    <name evidence="9" type="ORF">C2H86_05635</name>
</gene>
<dbReference type="PANTHER" id="PTHR30251">
    <property type="entry name" value="PILUS ASSEMBLY CHAPERONE"/>
    <property type="match status" value="1"/>
</dbReference>
<name>A0A6I6XE74_PSEPU</name>
<evidence type="ECO:0000256" key="2">
    <source>
        <dbReference type="ARBA" id="ARBA00007399"/>
    </source>
</evidence>
<keyword evidence="4" id="KW-0574">Periplasm</keyword>
<dbReference type="GO" id="GO:0071555">
    <property type="term" value="P:cell wall organization"/>
    <property type="evidence" value="ECO:0007669"/>
    <property type="project" value="InterPro"/>
</dbReference>
<dbReference type="AlphaFoldDB" id="A0A6I6XE74"/>
<dbReference type="PANTHER" id="PTHR30251:SF2">
    <property type="entry name" value="FIMBRIAL CHAPERONE YADV-RELATED"/>
    <property type="match status" value="1"/>
</dbReference>
<dbReference type="InterPro" id="IPR013783">
    <property type="entry name" value="Ig-like_fold"/>
</dbReference>
<accession>A0A6I6XE74</accession>
<dbReference type="InterPro" id="IPR016148">
    <property type="entry name" value="Pili_assmbl_chaperone_C"/>
</dbReference>
<evidence type="ECO:0000256" key="3">
    <source>
        <dbReference type="ARBA" id="ARBA00022729"/>
    </source>
</evidence>
<evidence type="ECO:0000259" key="8">
    <source>
        <dbReference type="Pfam" id="PF02753"/>
    </source>
</evidence>
<organism evidence="9 10">
    <name type="scientific">Pseudomonas putida</name>
    <name type="common">Arthrobacter siderocapsulatus</name>
    <dbReference type="NCBI Taxonomy" id="303"/>
    <lineage>
        <taxon>Bacteria</taxon>
        <taxon>Pseudomonadati</taxon>
        <taxon>Pseudomonadota</taxon>
        <taxon>Gammaproteobacteria</taxon>
        <taxon>Pseudomonadales</taxon>
        <taxon>Pseudomonadaceae</taxon>
        <taxon>Pseudomonas</taxon>
    </lineage>
</organism>
<evidence type="ECO:0000259" key="7">
    <source>
        <dbReference type="Pfam" id="PF00345"/>
    </source>
</evidence>
<dbReference type="Proteomes" id="UP000464480">
    <property type="component" value="Chromosome"/>
</dbReference>
<evidence type="ECO:0000256" key="5">
    <source>
        <dbReference type="ARBA" id="ARBA00023186"/>
    </source>
</evidence>
<sequence>MPISIRHLLLATALASALLPPAQAALTISATRIVQTSDKQSSSIIVANPSNQAFAAQTWVNTEADDSTTSVPLIAAPELFRLDPGNKQTVQINRISKDLPNDRESLFYFNVQELPQADEEQANTLSIALRTRIKLFYRPAELQGSPQKSLKDLQWSVQRREGKAQLIVHNPSPYHYTFSRVQLGSASKRESIEAQAMVAPKSSQAYDVHDSVIKPGMRVIFTTINDFGGTTKEVTAAVSGT</sequence>
<keyword evidence="5" id="KW-0143">Chaperone</keyword>
<dbReference type="GO" id="GO:0030288">
    <property type="term" value="C:outer membrane-bounded periplasmic space"/>
    <property type="evidence" value="ECO:0007669"/>
    <property type="project" value="InterPro"/>
</dbReference>
<proteinExistence type="inferred from homology"/>
<dbReference type="Gene3D" id="2.60.40.10">
    <property type="entry name" value="Immunoglobulins"/>
    <property type="match status" value="2"/>
</dbReference>
<evidence type="ECO:0000256" key="6">
    <source>
        <dbReference type="SAM" id="SignalP"/>
    </source>
</evidence>
<evidence type="ECO:0000313" key="10">
    <source>
        <dbReference type="Proteomes" id="UP000464480"/>
    </source>
</evidence>
<keyword evidence="3 6" id="KW-0732">Signal</keyword>
<comment type="similarity">
    <text evidence="2">Belongs to the periplasmic pilus chaperone family.</text>
</comment>
<dbReference type="Pfam" id="PF00345">
    <property type="entry name" value="PapD_N"/>
    <property type="match status" value="1"/>
</dbReference>
<feature type="chain" id="PRO_5026225227" evidence="6">
    <location>
        <begin position="25"/>
        <end position="241"/>
    </location>
</feature>
<feature type="domain" description="Pili assembly chaperone N-terminal" evidence="7">
    <location>
        <begin position="26"/>
        <end position="142"/>
    </location>
</feature>
<protein>
    <submittedName>
        <fullName evidence="9">Molecular chaperone</fullName>
    </submittedName>
</protein>
<dbReference type="InterPro" id="IPR036316">
    <property type="entry name" value="Pili_assmbl_chap_C_dom_sf"/>
</dbReference>
<comment type="subcellular location">
    <subcellularLocation>
        <location evidence="1">Periplasm</location>
    </subcellularLocation>
</comment>
<dbReference type="InterPro" id="IPR016147">
    <property type="entry name" value="Pili_assmbl_chaperone_N"/>
</dbReference>
<evidence type="ECO:0000256" key="1">
    <source>
        <dbReference type="ARBA" id="ARBA00004418"/>
    </source>
</evidence>
<dbReference type="RefSeq" id="WP_159409389.1">
    <property type="nucleotide sequence ID" value="NZ_CP026115.2"/>
</dbReference>
<dbReference type="SUPFAM" id="SSF49354">
    <property type="entry name" value="PapD-like"/>
    <property type="match status" value="1"/>
</dbReference>
<evidence type="ECO:0000256" key="4">
    <source>
        <dbReference type="ARBA" id="ARBA00022764"/>
    </source>
</evidence>
<feature type="domain" description="Pili assembly chaperone C-terminal" evidence="8">
    <location>
        <begin position="168"/>
        <end position="231"/>
    </location>
</feature>
<evidence type="ECO:0000313" key="9">
    <source>
        <dbReference type="EMBL" id="QHG63932.1"/>
    </source>
</evidence>
<dbReference type="InterPro" id="IPR001829">
    <property type="entry name" value="Pili_assmbl_chaperone_bac"/>
</dbReference>
<dbReference type="Pfam" id="PF02753">
    <property type="entry name" value="PapD_C"/>
    <property type="match status" value="1"/>
</dbReference>
<feature type="signal peptide" evidence="6">
    <location>
        <begin position="1"/>
        <end position="24"/>
    </location>
</feature>
<dbReference type="PRINTS" id="PR00969">
    <property type="entry name" value="CHAPERONPILI"/>
</dbReference>